<organism evidence="1 2">
    <name type="scientific">Brachionus plicatilis</name>
    <name type="common">Marine rotifer</name>
    <name type="synonym">Brachionus muelleri</name>
    <dbReference type="NCBI Taxonomy" id="10195"/>
    <lineage>
        <taxon>Eukaryota</taxon>
        <taxon>Metazoa</taxon>
        <taxon>Spiralia</taxon>
        <taxon>Gnathifera</taxon>
        <taxon>Rotifera</taxon>
        <taxon>Eurotatoria</taxon>
        <taxon>Monogononta</taxon>
        <taxon>Pseudotrocha</taxon>
        <taxon>Ploima</taxon>
        <taxon>Brachionidae</taxon>
        <taxon>Brachionus</taxon>
    </lineage>
</organism>
<dbReference type="AlphaFoldDB" id="A0A3M7RKS0"/>
<reference evidence="1 2" key="1">
    <citation type="journal article" date="2018" name="Sci. Rep.">
        <title>Genomic signatures of local adaptation to the degree of environmental predictability in rotifers.</title>
        <authorList>
            <person name="Franch-Gras L."/>
            <person name="Hahn C."/>
            <person name="Garcia-Roger E.M."/>
            <person name="Carmona M.J."/>
            <person name="Serra M."/>
            <person name="Gomez A."/>
        </authorList>
    </citation>
    <scope>NUCLEOTIDE SEQUENCE [LARGE SCALE GENOMIC DNA]</scope>
    <source>
        <strain evidence="1">HYR1</strain>
    </source>
</reference>
<comment type="caution">
    <text evidence="1">The sequence shown here is derived from an EMBL/GenBank/DDBJ whole genome shotgun (WGS) entry which is preliminary data.</text>
</comment>
<gene>
    <name evidence="1" type="ORF">BpHYR1_051369</name>
</gene>
<dbReference type="EMBL" id="REGN01003200">
    <property type="protein sequence ID" value="RNA23898.1"/>
    <property type="molecule type" value="Genomic_DNA"/>
</dbReference>
<accession>A0A3M7RKS0</accession>
<evidence type="ECO:0000313" key="2">
    <source>
        <dbReference type="Proteomes" id="UP000276133"/>
    </source>
</evidence>
<protein>
    <submittedName>
        <fullName evidence="1">Uncharacterized protein</fullName>
    </submittedName>
</protein>
<dbReference type="Proteomes" id="UP000276133">
    <property type="component" value="Unassembled WGS sequence"/>
</dbReference>
<proteinExistence type="predicted"/>
<evidence type="ECO:0000313" key="1">
    <source>
        <dbReference type="EMBL" id="RNA23898.1"/>
    </source>
</evidence>
<keyword evidence="2" id="KW-1185">Reference proteome</keyword>
<sequence length="76" mass="9069">MFRKLWTVQTIEIVQIIDRSFVVVKNFYKLNILDFQVFGKTSFDSKKFELTQIRIVFVNLLGLKLLKPMQQSEKNN</sequence>
<name>A0A3M7RKS0_BRAPC</name>